<evidence type="ECO:0000313" key="10">
    <source>
        <dbReference type="EMBL" id="MDQ0151961.1"/>
    </source>
</evidence>
<dbReference type="NCBIfam" id="TIGR00464">
    <property type="entry name" value="gltX_bact"/>
    <property type="match status" value="1"/>
</dbReference>
<evidence type="ECO:0000259" key="8">
    <source>
        <dbReference type="Pfam" id="PF00749"/>
    </source>
</evidence>
<dbReference type="Pfam" id="PF00749">
    <property type="entry name" value="tRNA-synt_1c"/>
    <property type="match status" value="1"/>
</dbReference>
<gene>
    <name evidence="7" type="primary">gltX</name>
    <name evidence="10" type="ORF">J2S20_000643</name>
</gene>
<comment type="similarity">
    <text evidence="1 7">Belongs to the class-I aminoacyl-tRNA synthetase family. Glutamate--tRNA ligase type 1 subfamily.</text>
</comment>
<dbReference type="PANTHER" id="PTHR43311:SF2">
    <property type="entry name" value="GLUTAMATE--TRNA LIGASE, MITOCHONDRIAL-RELATED"/>
    <property type="match status" value="1"/>
</dbReference>
<comment type="subcellular location">
    <subcellularLocation>
        <location evidence="7">Cytoplasm</location>
    </subcellularLocation>
</comment>
<dbReference type="InterPro" id="IPR045462">
    <property type="entry name" value="aa-tRNA-synth_I_cd-bd"/>
</dbReference>
<dbReference type="InterPro" id="IPR000924">
    <property type="entry name" value="Glu/Gln-tRNA-synth"/>
</dbReference>
<evidence type="ECO:0000256" key="3">
    <source>
        <dbReference type="ARBA" id="ARBA00022741"/>
    </source>
</evidence>
<keyword evidence="3 7" id="KW-0547">Nucleotide-binding</keyword>
<dbReference type="PANTHER" id="PTHR43311">
    <property type="entry name" value="GLUTAMATE--TRNA LIGASE"/>
    <property type="match status" value="1"/>
</dbReference>
<evidence type="ECO:0000259" key="9">
    <source>
        <dbReference type="Pfam" id="PF19269"/>
    </source>
</evidence>
<feature type="short sequence motif" description="'HIGH' region" evidence="7">
    <location>
        <begin position="9"/>
        <end position="19"/>
    </location>
</feature>
<comment type="function">
    <text evidence="7">Catalyzes the attachment of glutamate to tRNA(Glu) in a two-step reaction: glutamate is first activated by ATP to form Glu-AMP and then transferred to the acceptor end of tRNA(Glu).</text>
</comment>
<dbReference type="GO" id="GO:0005737">
    <property type="term" value="C:cytoplasm"/>
    <property type="evidence" value="ECO:0007669"/>
    <property type="project" value="UniProtKB-SubCell"/>
</dbReference>
<sequence>MKIRTRYAPSPTGRMHVGNLRTALYAYLIAKHENGTFLLRIEDTDQGRFVEGATEIIYRTMQETGLIHDEGPDKDGGYGPYVQSERMKAGIYMEYAKQLVEKGEAYYCFCDQGRLDSLKRSVNGETIMQYDKHCLSLSAEEVQANLAAGKPFVIRQNNPRTGTTTFHDEIYGDISVDNSELDDMVLIKSDGFPTYNFANVVDDHLMGITHVVRGQEYLSSSPKYNRLYEAFGWEVPVYVHCPTITNEEHQKLSKRSGHASFEDLLEQGFVTEAVVNFVALLGWSPEGEQEIFSLPELARVFDYRRINKSPAVFDMTKLRWMNGEYLKAMAPEVFYEKAEPYLERYLTADIDRRRVAELVRTRIETFPDIEEMVDFFNALPEYDIAMYTNKKSKSTAESARKVLTEVLPLLEKAESWTNDALFELLKQYAEQTGVKTGHVMWPIRTALSGKLMTPAGATEILELLGREEALRRLETGIQKLA</sequence>
<dbReference type="InterPro" id="IPR001412">
    <property type="entry name" value="aa-tRNA-synth_I_CS"/>
</dbReference>
<dbReference type="EMBL" id="JAUSTO010000003">
    <property type="protein sequence ID" value="MDQ0151961.1"/>
    <property type="molecule type" value="Genomic_DNA"/>
</dbReference>
<evidence type="ECO:0000256" key="4">
    <source>
        <dbReference type="ARBA" id="ARBA00022840"/>
    </source>
</evidence>
<dbReference type="CDD" id="cd00808">
    <property type="entry name" value="GluRS_core"/>
    <property type="match status" value="1"/>
</dbReference>
<dbReference type="InterPro" id="IPR008925">
    <property type="entry name" value="aa_tRNA-synth_I_cd-bd_sf"/>
</dbReference>
<evidence type="ECO:0000313" key="11">
    <source>
        <dbReference type="Proteomes" id="UP001241537"/>
    </source>
</evidence>
<organism evidence="10 11">
    <name type="scientific">Moryella indoligenes</name>
    <dbReference type="NCBI Taxonomy" id="371674"/>
    <lineage>
        <taxon>Bacteria</taxon>
        <taxon>Bacillati</taxon>
        <taxon>Bacillota</taxon>
        <taxon>Clostridia</taxon>
        <taxon>Lachnospirales</taxon>
        <taxon>Lachnospiraceae</taxon>
        <taxon>Moryella</taxon>
    </lineage>
</organism>
<protein>
    <recommendedName>
        <fullName evidence="7">Glutamate--tRNA ligase</fullName>
        <ecNumber evidence="7">6.1.1.17</ecNumber>
    </recommendedName>
    <alternativeName>
        <fullName evidence="7">Glutamyl-tRNA synthetase</fullName>
        <shortName evidence="7">GluRS</shortName>
    </alternativeName>
</protein>
<accession>A0AAE4AL78</accession>
<dbReference type="InterPro" id="IPR004527">
    <property type="entry name" value="Glu-tRNA-ligase_bac/mito"/>
</dbReference>
<feature type="short sequence motif" description="'KMSKS' region" evidence="7">
    <location>
        <begin position="251"/>
        <end position="255"/>
    </location>
</feature>
<comment type="caution">
    <text evidence="7">Lacks conserved residue(s) required for the propagation of feature annotation.</text>
</comment>
<dbReference type="EC" id="6.1.1.17" evidence="7"/>
<dbReference type="PROSITE" id="PS00178">
    <property type="entry name" value="AA_TRNA_LIGASE_I"/>
    <property type="match status" value="1"/>
</dbReference>
<dbReference type="Gene3D" id="3.40.50.620">
    <property type="entry name" value="HUPs"/>
    <property type="match status" value="1"/>
</dbReference>
<feature type="domain" description="Aminoacyl-tRNA synthetase class I anticodon-binding" evidence="9">
    <location>
        <begin position="334"/>
        <end position="477"/>
    </location>
</feature>
<dbReference type="SUPFAM" id="SSF48163">
    <property type="entry name" value="An anticodon-binding domain of class I aminoacyl-tRNA synthetases"/>
    <property type="match status" value="1"/>
</dbReference>
<evidence type="ECO:0000256" key="6">
    <source>
        <dbReference type="ARBA" id="ARBA00023146"/>
    </source>
</evidence>
<dbReference type="SUPFAM" id="SSF52374">
    <property type="entry name" value="Nucleotidylyl transferase"/>
    <property type="match status" value="1"/>
</dbReference>
<dbReference type="AlphaFoldDB" id="A0AAE4AL78"/>
<evidence type="ECO:0000256" key="5">
    <source>
        <dbReference type="ARBA" id="ARBA00022917"/>
    </source>
</evidence>
<feature type="binding site" evidence="7">
    <location>
        <position position="254"/>
    </location>
    <ligand>
        <name>ATP</name>
        <dbReference type="ChEBI" id="CHEBI:30616"/>
    </ligand>
</feature>
<keyword evidence="4 7" id="KW-0067">ATP-binding</keyword>
<dbReference type="RefSeq" id="WP_307253178.1">
    <property type="nucleotide sequence ID" value="NZ_JAUSTO010000003.1"/>
</dbReference>
<dbReference type="InterPro" id="IPR014729">
    <property type="entry name" value="Rossmann-like_a/b/a_fold"/>
</dbReference>
<keyword evidence="7" id="KW-0963">Cytoplasm</keyword>
<dbReference type="GO" id="GO:0000049">
    <property type="term" value="F:tRNA binding"/>
    <property type="evidence" value="ECO:0007669"/>
    <property type="project" value="InterPro"/>
</dbReference>
<comment type="subunit">
    <text evidence="7">Monomer.</text>
</comment>
<feature type="domain" description="Glutamyl/glutaminyl-tRNA synthetase class Ib catalytic" evidence="8">
    <location>
        <begin position="2"/>
        <end position="320"/>
    </location>
</feature>
<reference evidence="10" key="1">
    <citation type="submission" date="2023-07" db="EMBL/GenBank/DDBJ databases">
        <title>Genomic Encyclopedia of Type Strains, Phase IV (KMG-IV): sequencing the most valuable type-strain genomes for metagenomic binning, comparative biology and taxonomic classification.</title>
        <authorList>
            <person name="Goeker M."/>
        </authorList>
    </citation>
    <scope>NUCLEOTIDE SEQUENCE</scope>
    <source>
        <strain evidence="10">DSM 19659</strain>
    </source>
</reference>
<dbReference type="Pfam" id="PF19269">
    <property type="entry name" value="Anticodon_2"/>
    <property type="match status" value="1"/>
</dbReference>
<dbReference type="HAMAP" id="MF_00022">
    <property type="entry name" value="Glu_tRNA_synth_type1"/>
    <property type="match status" value="1"/>
</dbReference>
<evidence type="ECO:0000256" key="2">
    <source>
        <dbReference type="ARBA" id="ARBA00022598"/>
    </source>
</evidence>
<name>A0AAE4AL78_9FIRM</name>
<keyword evidence="2 7" id="KW-0436">Ligase</keyword>
<dbReference type="GO" id="GO:0008270">
    <property type="term" value="F:zinc ion binding"/>
    <property type="evidence" value="ECO:0007669"/>
    <property type="project" value="InterPro"/>
</dbReference>
<keyword evidence="6 7" id="KW-0030">Aminoacyl-tRNA synthetase</keyword>
<dbReference type="InterPro" id="IPR033910">
    <property type="entry name" value="GluRS_core"/>
</dbReference>
<evidence type="ECO:0000256" key="7">
    <source>
        <dbReference type="HAMAP-Rule" id="MF_00022"/>
    </source>
</evidence>
<dbReference type="InterPro" id="IPR020751">
    <property type="entry name" value="aa-tRNA-synth_I_codon-bd_sub2"/>
</dbReference>
<dbReference type="InterPro" id="IPR049940">
    <property type="entry name" value="GluQ/Sye"/>
</dbReference>
<dbReference type="Proteomes" id="UP001241537">
    <property type="component" value="Unassembled WGS sequence"/>
</dbReference>
<keyword evidence="5 7" id="KW-0648">Protein biosynthesis</keyword>
<dbReference type="GO" id="GO:0005524">
    <property type="term" value="F:ATP binding"/>
    <property type="evidence" value="ECO:0007669"/>
    <property type="project" value="UniProtKB-UniRule"/>
</dbReference>
<proteinExistence type="inferred from homology"/>
<dbReference type="GO" id="GO:0004818">
    <property type="term" value="F:glutamate-tRNA ligase activity"/>
    <property type="evidence" value="ECO:0007669"/>
    <property type="project" value="UniProtKB-UniRule"/>
</dbReference>
<evidence type="ECO:0000256" key="1">
    <source>
        <dbReference type="ARBA" id="ARBA00007894"/>
    </source>
</evidence>
<dbReference type="InterPro" id="IPR020058">
    <property type="entry name" value="Glu/Gln-tRNA-synth_Ib_cat-dom"/>
</dbReference>
<keyword evidence="11" id="KW-1185">Reference proteome</keyword>
<dbReference type="Gene3D" id="1.10.10.350">
    <property type="match status" value="1"/>
</dbReference>
<dbReference type="GO" id="GO:0006424">
    <property type="term" value="P:glutamyl-tRNA aminoacylation"/>
    <property type="evidence" value="ECO:0007669"/>
    <property type="project" value="UniProtKB-UniRule"/>
</dbReference>
<dbReference type="PRINTS" id="PR00987">
    <property type="entry name" value="TRNASYNTHGLU"/>
</dbReference>
<comment type="catalytic activity">
    <reaction evidence="7">
        <text>tRNA(Glu) + L-glutamate + ATP = L-glutamyl-tRNA(Glu) + AMP + diphosphate</text>
        <dbReference type="Rhea" id="RHEA:23540"/>
        <dbReference type="Rhea" id="RHEA-COMP:9663"/>
        <dbReference type="Rhea" id="RHEA-COMP:9680"/>
        <dbReference type="ChEBI" id="CHEBI:29985"/>
        <dbReference type="ChEBI" id="CHEBI:30616"/>
        <dbReference type="ChEBI" id="CHEBI:33019"/>
        <dbReference type="ChEBI" id="CHEBI:78442"/>
        <dbReference type="ChEBI" id="CHEBI:78520"/>
        <dbReference type="ChEBI" id="CHEBI:456215"/>
        <dbReference type="EC" id="6.1.1.17"/>
    </reaction>
</comment>
<comment type="caution">
    <text evidence="10">The sequence shown here is derived from an EMBL/GenBank/DDBJ whole genome shotgun (WGS) entry which is preliminary data.</text>
</comment>
<dbReference type="FunFam" id="3.40.50.620:FF:000045">
    <property type="entry name" value="Glutamate--tRNA ligase, mitochondrial"/>
    <property type="match status" value="1"/>
</dbReference>